<reference evidence="1 2" key="1">
    <citation type="submission" date="2018-01" db="EMBL/GenBank/DDBJ databases">
        <title>Draft Genome Sequence of Komagataeibacter maltaceti LMG 1529, a Vinegar Producing Acetic Acid Bacterium Isolated from Malt Vinegar Brewery Acetifiers.</title>
        <authorList>
            <person name="Zhang Q."/>
            <person name="Hollensteiner J."/>
            <person name="Poehlein A."/>
            <person name="Daniel R."/>
        </authorList>
    </citation>
    <scope>NUCLEOTIDE SEQUENCE [LARGE SCALE GENOMIC DNA]</scope>
    <source>
        <strain evidence="1 2">LMG 1529</strain>
    </source>
</reference>
<organism evidence="1 2">
    <name type="scientific">Novacetimonas maltaceti</name>
    <dbReference type="NCBI Taxonomy" id="1203393"/>
    <lineage>
        <taxon>Bacteria</taxon>
        <taxon>Pseudomonadati</taxon>
        <taxon>Pseudomonadota</taxon>
        <taxon>Alphaproteobacteria</taxon>
        <taxon>Acetobacterales</taxon>
        <taxon>Acetobacteraceae</taxon>
        <taxon>Novacetimonas</taxon>
    </lineage>
</organism>
<evidence type="ECO:0000313" key="2">
    <source>
        <dbReference type="Proteomes" id="UP000237344"/>
    </source>
</evidence>
<protein>
    <submittedName>
        <fullName evidence="1">Uncharacterized protein</fullName>
    </submittedName>
</protein>
<dbReference type="Proteomes" id="UP000237344">
    <property type="component" value="Unassembled WGS sequence"/>
</dbReference>
<dbReference type="EMBL" id="POTC01000006">
    <property type="protein sequence ID" value="POF63554.1"/>
    <property type="molecule type" value="Genomic_DNA"/>
</dbReference>
<proteinExistence type="predicted"/>
<evidence type="ECO:0000313" key="1">
    <source>
        <dbReference type="EMBL" id="POF63554.1"/>
    </source>
</evidence>
<dbReference type="AlphaFoldDB" id="A0A2S3W3V3"/>
<sequence>MYDMLTNPDFLACLELGRTMTDKMIDDGADPFLAGRTGANTTIGAWEITEAAGIKFMLTCAILTNKKTGELLRHPTHGTVTFYARESVPAEALARMECEVIGGKVVWFLLPEKEKAARR</sequence>
<comment type="caution">
    <text evidence="1">The sequence shown here is derived from an EMBL/GenBank/DDBJ whole genome shotgun (WGS) entry which is preliminary data.</text>
</comment>
<gene>
    <name evidence="1" type="ORF">KMAL_07340</name>
</gene>
<keyword evidence="2" id="KW-1185">Reference proteome</keyword>
<name>A0A2S3W3V3_9PROT</name>
<accession>A0A2S3W3V3</accession>
<dbReference type="RefSeq" id="WP_110094410.1">
    <property type="nucleotide sequence ID" value="NZ_NKUE01000013.1"/>
</dbReference>